<proteinExistence type="inferred from homology"/>
<protein>
    <recommendedName>
        <fullName evidence="7">Sodium/hydrogen exchanger</fullName>
    </recommendedName>
</protein>
<reference evidence="13 14" key="1">
    <citation type="submission" date="2019-01" db="EMBL/GenBank/DDBJ databases">
        <title>Draft Genome and Complete Hox-Cluster Characterization of the Sterlet Sturgeon (Acipenser ruthenus).</title>
        <authorList>
            <person name="Wei Q."/>
        </authorList>
    </citation>
    <scope>NUCLEOTIDE SEQUENCE [LARGE SCALE GENOMIC DNA]</scope>
    <source>
        <strain evidence="13">WHYD16114868_AA</strain>
        <tissue evidence="13">Blood</tissue>
    </source>
</reference>
<feature type="transmembrane region" description="Helical" evidence="9">
    <location>
        <begin position="144"/>
        <end position="160"/>
    </location>
</feature>
<evidence type="ECO:0000256" key="9">
    <source>
        <dbReference type="SAM" id="Phobius"/>
    </source>
</evidence>
<feature type="region of interest" description="Disordered" evidence="8">
    <location>
        <begin position="1562"/>
        <end position="1627"/>
    </location>
</feature>
<evidence type="ECO:0000259" key="12">
    <source>
        <dbReference type="PROSITE" id="PS50010"/>
    </source>
</evidence>
<evidence type="ECO:0000313" key="13">
    <source>
        <dbReference type="EMBL" id="RXM33539.1"/>
    </source>
</evidence>
<feature type="region of interest" description="Disordered" evidence="8">
    <location>
        <begin position="1373"/>
        <end position="1394"/>
    </location>
</feature>
<evidence type="ECO:0000256" key="3">
    <source>
        <dbReference type="ARBA" id="ARBA00022475"/>
    </source>
</evidence>
<feature type="chain" id="PRO_5019507223" description="Sodium/hydrogen exchanger" evidence="10">
    <location>
        <begin position="23"/>
        <end position="3049"/>
    </location>
</feature>
<dbReference type="Gene3D" id="2.30.29.30">
    <property type="entry name" value="Pleckstrin-homology domain (PH domain)/Phosphotyrosine-binding domain (PTB)"/>
    <property type="match status" value="1"/>
</dbReference>
<feature type="region of interest" description="Disordered" evidence="8">
    <location>
        <begin position="2413"/>
        <end position="2453"/>
    </location>
</feature>
<gene>
    <name evidence="13" type="ORF">EOD39_1241</name>
</gene>
<dbReference type="SMART" id="SM00233">
    <property type="entry name" value="PH"/>
    <property type="match status" value="1"/>
</dbReference>
<keyword evidence="6 9" id="KW-0472">Membrane</keyword>
<feature type="domain" description="DH" evidence="12">
    <location>
        <begin position="2564"/>
        <end position="2741"/>
    </location>
</feature>
<dbReference type="InterPro" id="IPR052231">
    <property type="entry name" value="Rho_GEF_signaling-related"/>
</dbReference>
<feature type="region of interest" description="Disordered" evidence="8">
    <location>
        <begin position="833"/>
        <end position="892"/>
    </location>
</feature>
<organism evidence="13 14">
    <name type="scientific">Acipenser ruthenus</name>
    <name type="common">Sterlet sturgeon</name>
    <dbReference type="NCBI Taxonomy" id="7906"/>
    <lineage>
        <taxon>Eukaryota</taxon>
        <taxon>Metazoa</taxon>
        <taxon>Chordata</taxon>
        <taxon>Craniata</taxon>
        <taxon>Vertebrata</taxon>
        <taxon>Euteleostomi</taxon>
        <taxon>Actinopterygii</taxon>
        <taxon>Chondrostei</taxon>
        <taxon>Acipenseriformes</taxon>
        <taxon>Acipenseridae</taxon>
        <taxon>Acipenser</taxon>
    </lineage>
</organism>
<feature type="compositionally biased region" description="Acidic residues" evidence="8">
    <location>
        <begin position="691"/>
        <end position="707"/>
    </location>
</feature>
<keyword evidence="10" id="KW-0732">Signal</keyword>
<dbReference type="SMART" id="SM00325">
    <property type="entry name" value="RhoGEF"/>
    <property type="match status" value="1"/>
</dbReference>
<feature type="transmembrane region" description="Helical" evidence="9">
    <location>
        <begin position="201"/>
        <end position="223"/>
    </location>
</feature>
<evidence type="ECO:0000256" key="5">
    <source>
        <dbReference type="ARBA" id="ARBA00022989"/>
    </source>
</evidence>
<dbReference type="InterPro" id="IPR004709">
    <property type="entry name" value="NaH_exchanger"/>
</dbReference>
<feature type="transmembrane region" description="Helical" evidence="9">
    <location>
        <begin position="429"/>
        <end position="447"/>
    </location>
</feature>
<evidence type="ECO:0000256" key="8">
    <source>
        <dbReference type="SAM" id="MobiDB-lite"/>
    </source>
</evidence>
<keyword evidence="7" id="KW-0739">Sodium transport</keyword>
<dbReference type="NCBIfam" id="TIGR00840">
    <property type="entry name" value="b_cpa1"/>
    <property type="match status" value="1"/>
</dbReference>
<feature type="compositionally biased region" description="Basic and acidic residues" evidence="8">
    <location>
        <begin position="1380"/>
        <end position="1394"/>
    </location>
</feature>
<dbReference type="CDD" id="cd13242">
    <property type="entry name" value="PH_puratrophin-1"/>
    <property type="match status" value="1"/>
</dbReference>
<dbReference type="InterPro" id="IPR018410">
    <property type="entry name" value="Na/H_exchanger_3/5"/>
</dbReference>
<evidence type="ECO:0000256" key="2">
    <source>
        <dbReference type="ARBA" id="ARBA00022449"/>
    </source>
</evidence>
<name>A0A444UEE9_ACIRT</name>
<keyword evidence="5 9" id="KW-1133">Transmembrane helix</keyword>
<dbReference type="SUPFAM" id="SSF52087">
    <property type="entry name" value="CRAL/TRIO domain"/>
    <property type="match status" value="1"/>
</dbReference>
<feature type="region of interest" description="Disordered" evidence="8">
    <location>
        <begin position="2534"/>
        <end position="2561"/>
    </location>
</feature>
<dbReference type="InterPro" id="IPR006153">
    <property type="entry name" value="Cation/H_exchanger_TM"/>
</dbReference>
<dbReference type="CDD" id="cd00160">
    <property type="entry name" value="RhoGEF"/>
    <property type="match status" value="1"/>
</dbReference>
<evidence type="ECO:0000256" key="6">
    <source>
        <dbReference type="ARBA" id="ARBA00023136"/>
    </source>
</evidence>
<dbReference type="InterPro" id="IPR011993">
    <property type="entry name" value="PH-like_dom_sf"/>
</dbReference>
<dbReference type="InterPro" id="IPR035899">
    <property type="entry name" value="DBL_dom_sf"/>
</dbReference>
<dbReference type="Pfam" id="PF22697">
    <property type="entry name" value="SOS1_NGEF_PH"/>
    <property type="match status" value="1"/>
</dbReference>
<dbReference type="GO" id="GO:0006885">
    <property type="term" value="P:regulation of pH"/>
    <property type="evidence" value="ECO:0007669"/>
    <property type="project" value="InterPro"/>
</dbReference>
<dbReference type="PANTHER" id="PTHR45845">
    <property type="entry name" value="RHO GUANINE NUCLEOTIDE EXCHANGE FACTOR-RELATED"/>
    <property type="match status" value="1"/>
</dbReference>
<evidence type="ECO:0000256" key="10">
    <source>
        <dbReference type="SAM" id="SignalP"/>
    </source>
</evidence>
<evidence type="ECO:0000256" key="1">
    <source>
        <dbReference type="ARBA" id="ARBA00004651"/>
    </source>
</evidence>
<feature type="region of interest" description="Disordered" evidence="8">
    <location>
        <begin position="668"/>
        <end position="707"/>
    </location>
</feature>
<feature type="transmembrane region" description="Helical" evidence="9">
    <location>
        <begin position="310"/>
        <end position="331"/>
    </location>
</feature>
<dbReference type="Pfam" id="PF00999">
    <property type="entry name" value="Na_H_Exchanger"/>
    <property type="match status" value="1"/>
</dbReference>
<feature type="transmembrane region" description="Helical" evidence="9">
    <location>
        <begin position="172"/>
        <end position="189"/>
    </location>
</feature>
<feature type="transmembrane region" description="Helical" evidence="9">
    <location>
        <begin position="235"/>
        <end position="259"/>
    </location>
</feature>
<feature type="compositionally biased region" description="Polar residues" evidence="8">
    <location>
        <begin position="2436"/>
        <end position="2447"/>
    </location>
</feature>
<feature type="transmembrane region" description="Helical" evidence="9">
    <location>
        <begin position="343"/>
        <end position="359"/>
    </location>
</feature>
<keyword evidence="3" id="KW-1003">Cell membrane</keyword>
<feature type="compositionally biased region" description="Basic and acidic residues" evidence="8">
    <location>
        <begin position="1782"/>
        <end position="1796"/>
    </location>
</feature>
<dbReference type="SUPFAM" id="SSF48065">
    <property type="entry name" value="DBL homology domain (DH-domain)"/>
    <property type="match status" value="1"/>
</dbReference>
<keyword evidence="7" id="KW-0813">Transport</keyword>
<dbReference type="InterPro" id="IPR036865">
    <property type="entry name" value="CRAL-TRIO_dom_sf"/>
</dbReference>
<dbReference type="Pfam" id="PF00621">
    <property type="entry name" value="RhoGEF"/>
    <property type="match status" value="1"/>
</dbReference>
<feature type="region of interest" description="Disordered" evidence="8">
    <location>
        <begin position="2985"/>
        <end position="3034"/>
    </location>
</feature>
<keyword evidence="14" id="KW-1185">Reference proteome</keyword>
<dbReference type="GO" id="GO:0005886">
    <property type="term" value="C:plasma membrane"/>
    <property type="evidence" value="ECO:0007669"/>
    <property type="project" value="UniProtKB-SubCell"/>
</dbReference>
<dbReference type="Gene3D" id="6.10.140.1330">
    <property type="match status" value="1"/>
</dbReference>
<dbReference type="PRINTS" id="PR01087">
    <property type="entry name" value="NAHEXCHNGR3"/>
</dbReference>
<feature type="region of interest" description="Disordered" evidence="8">
    <location>
        <begin position="1163"/>
        <end position="1192"/>
    </location>
</feature>
<dbReference type="CDD" id="cd00170">
    <property type="entry name" value="SEC14"/>
    <property type="match status" value="1"/>
</dbReference>
<dbReference type="SUPFAM" id="SSF50729">
    <property type="entry name" value="PH domain-like"/>
    <property type="match status" value="1"/>
</dbReference>
<dbReference type="Proteomes" id="UP000289886">
    <property type="component" value="Unassembled WGS sequence"/>
</dbReference>
<dbReference type="GO" id="GO:0005085">
    <property type="term" value="F:guanyl-nucleotide exchange factor activity"/>
    <property type="evidence" value="ECO:0007669"/>
    <property type="project" value="InterPro"/>
</dbReference>
<comment type="similarity">
    <text evidence="7">Belongs to the monovalent cation:proton antiporter 1 (CPA1) transporter (TC 2.A.36) family.</text>
</comment>
<feature type="compositionally biased region" description="Low complexity" evidence="8">
    <location>
        <begin position="2339"/>
        <end position="2351"/>
    </location>
</feature>
<feature type="transmembrane region" description="Helical" evidence="9">
    <location>
        <begin position="268"/>
        <end position="290"/>
    </location>
</feature>
<feature type="region of interest" description="Disordered" evidence="8">
    <location>
        <begin position="1772"/>
        <end position="1802"/>
    </location>
</feature>
<dbReference type="PRINTS" id="PR01084">
    <property type="entry name" value="NAHEXCHNGR"/>
</dbReference>
<feature type="region of interest" description="Disordered" evidence="8">
    <location>
        <begin position="2331"/>
        <end position="2387"/>
    </location>
</feature>
<keyword evidence="7" id="KW-0915">Sodium</keyword>
<dbReference type="PROSITE" id="PS50003">
    <property type="entry name" value="PH_DOMAIN"/>
    <property type="match status" value="1"/>
</dbReference>
<evidence type="ECO:0000313" key="14">
    <source>
        <dbReference type="Proteomes" id="UP000289886"/>
    </source>
</evidence>
<keyword evidence="4 7" id="KW-0812">Transmembrane</keyword>
<feature type="compositionally biased region" description="Basic and acidic residues" evidence="8">
    <location>
        <begin position="1576"/>
        <end position="1587"/>
    </location>
</feature>
<keyword evidence="2 7" id="KW-0050">Antiport</keyword>
<feature type="compositionally biased region" description="Polar residues" evidence="8">
    <location>
        <begin position="1595"/>
        <end position="1611"/>
    </location>
</feature>
<feature type="compositionally biased region" description="Basic residues" evidence="8">
    <location>
        <begin position="672"/>
        <end position="681"/>
    </location>
</feature>
<evidence type="ECO:0000256" key="4">
    <source>
        <dbReference type="ARBA" id="ARBA00022692"/>
    </source>
</evidence>
<dbReference type="Gene3D" id="3.40.525.10">
    <property type="entry name" value="CRAL-TRIO lipid binding domain"/>
    <property type="match status" value="1"/>
</dbReference>
<feature type="compositionally biased region" description="Basic and acidic residues" evidence="8">
    <location>
        <begin position="2352"/>
        <end position="2367"/>
    </location>
</feature>
<feature type="compositionally biased region" description="Basic and acidic residues" evidence="8">
    <location>
        <begin position="1648"/>
        <end position="1663"/>
    </location>
</feature>
<feature type="region of interest" description="Disordered" evidence="8">
    <location>
        <begin position="1640"/>
        <end position="1663"/>
    </location>
</feature>
<dbReference type="InterPro" id="IPR001251">
    <property type="entry name" value="CRAL-TRIO_dom"/>
</dbReference>
<feature type="compositionally biased region" description="Polar residues" evidence="8">
    <location>
        <begin position="1163"/>
        <end position="1180"/>
    </location>
</feature>
<evidence type="ECO:0000256" key="7">
    <source>
        <dbReference type="RuleBase" id="RU003722"/>
    </source>
</evidence>
<dbReference type="GO" id="GO:0015385">
    <property type="term" value="F:sodium:proton antiporter activity"/>
    <property type="evidence" value="ECO:0007669"/>
    <property type="project" value="InterPro"/>
</dbReference>
<dbReference type="EMBL" id="SCEB01214731">
    <property type="protein sequence ID" value="RXM33539.1"/>
    <property type="molecule type" value="Genomic_DNA"/>
</dbReference>
<dbReference type="Gene3D" id="1.20.900.10">
    <property type="entry name" value="Dbl homology (DH) domain"/>
    <property type="match status" value="1"/>
</dbReference>
<feature type="compositionally biased region" description="Polar residues" evidence="8">
    <location>
        <begin position="2534"/>
        <end position="2554"/>
    </location>
</feature>
<feature type="compositionally biased region" description="Polar residues" evidence="8">
    <location>
        <begin position="2368"/>
        <end position="2382"/>
    </location>
</feature>
<dbReference type="InterPro" id="IPR001849">
    <property type="entry name" value="PH_domain"/>
</dbReference>
<dbReference type="InterPro" id="IPR000219">
    <property type="entry name" value="DH_dom"/>
</dbReference>
<feature type="transmembrane region" description="Helical" evidence="9">
    <location>
        <begin position="490"/>
        <end position="512"/>
    </location>
</feature>
<sequence>MHSPALFQIVVLVTSAFFAAWTADFPGSDASVISEILEPVGIAVESSQSSAPPLHRQYGIDTGKIASAAARAPVNDITDPIVIPTSPPGNQHRETEPVSFEIVKWNWEHAHGPFLVVVWIMVASLAKILFHLSSKVTTVVPESCLLILLGLGLGGIVLAATNRTEYQLDPKMFFLFLLPPIVLDSGYFMPSRLFFDNIGTILMYAVVGTLWNSSATGLALWGIKQAGLMDEKVDAGLMDFLLFGSLISAVDPVAVLAVFEKVHVNETLFIIVFGESLLNDAVTVVLYKVFNTFVEMGSDKVRAVDYVKGVASFFVVSLGGTVVGLVFAFILALTTRFTKRARIIEPLFVFLLVYLSYLTAEIASLSSILAMTFCGLCCKKYVEANISQKSRTTVKYTMKTMASIAETIIFMFLGISAVDTSMWTWDSALVLFTLVFVFVFRAVATNWHSRRTMGWIDQVMMSYGGLRGAVAFALVILLDKSKVKAKDYFVATTITVVFFTVMFQGLTIKPLVKWLKVKRSNQHKPTLNEELHERAFDHILAAVEDIAGHHGYHHWRDKWEHFDKKYLSQLLMRKSAYRIKDEIWDVYQKLNIRDAMSFVDQSRGQPVAAPALQRGEKLLLVLPAPPLLSLSQMDQLCADEQEWQDREVIQRNMRCRLESFRSTKHSVYQSKGKSRHKKSQKKAVPVVMTMDSEEEEEDNSEAEKEEDEGITFVARAADEVLLERKPSSTLGVCQSPFLLPPSPTCAEKELPWKGDQGDLPACVSSETTKIVPIDLQQAWNQSISSLESLPSPPVSEAQQLQCRTLPPARLEERGAPAALARPLQDPRFQFPERAAAAGRSSEEDSTECIQQQELRPLMSPDKQPRPGPSTGSAGARISQDSKRRNKGFNVLQLPGQKPGPVNVIKMMNHLFRMTSPTVPALLFEIIGHWKRTTRDVLEKKRVSSTEPSLLWDCDSLDSCIQSTLSALYPPFEATAATVLCQVFDVVEKTYRGDGLRYLIDFLVPSKHILQCIQQDACFQYCGYLFRHEGWPLCIHEKIVVQLASLDWRSLQPGDFYIQAVPYLKKTPRIVLKCLARDGHNVEELDVPEITYTSIFTTEWLDSINRERMGTALEHCLLSTDSNIFRVPWEEVVRPEFRNKPRMIENVSGITRASGDGTCPKALQESQRMTNTSDPSTSAGQMQKGPDIRRTSSQPRFDAVNWLDLSDNMSEESDQDLEGEYVELAEFPLSRFFPQKGSLTESISLNYRNRNKPRTCLGAKTPDCQNNSTCSQTLICTNLIEQNLNASSRFCSKSTGTSVGVRKDSLAEEGKVNGTVAARIDSTLNDMEGITQGVVTAVPDSDSLKEPGCISGVPDVQGCGESCTLNKGLPSHSGSCNTHSPSHESNSDDSQECRGIPEREKEVVVVVESGNSCPLITADMIPSLSDTHDSACNEHDSALINASPASFTEQSQQQADAQRECSSNCCQLLTKSVDPPHTANPIPELINPLSEPSDVSTSAASPLLFSTDRAVSCKKTHGNELEPGLSHFKSTSKEQVGCSVEGQDRDCVNGRVCNGEERLQEADLVSEDSASVESTEAVEHNDNADRTGHKGVMHGHSTQTTAHSQQALSHSGTPEEDGVLPASTGDRDAKEIGCPLQEVSCTEASDQVETEHKPSTVAREDRSMECATEGSEIPFNNSVADRESAGSHSVSDLTCSERPAGLHLEKNGDESCSDKLANTVALEDGHSLPATVAQQQRPEDGVCIGGTGFSETLAQGREEQRNEPEMTLKVIPSSVGGDQETSMESHQKGVEEQKEQGAEAPVSPARQLCEAVSREEKVVLKHQESLSFIPISSKLQSVPTQALDINPAVLDSGVVCLPGTRDRCRRAVVIVTTRNTIWLNPNCNSTELVRLLVYFYTILRKAVRTLGLTVLVDARRCSPVPALFKAFNQLQEAVPNCIHTVLLLAERDLTFRMEKPTAMQFELLTSLKSLHKHMDASQLPLEFDGTFPFCHSDWVCFRTKLEQLVQCCRSASGFLQVTIASLESNRVPGTAEEAQVLLGRYRDLMKSVLEDNRLVRLQLEGGATLSRLKKEESCVTLTEDYRDAIETVMALYNQVDESVHRLVRLSNKCMQELEFVMEFKTLEEGFKEVSGWIEQVGESRLKKLSELDDSLEQLRCTQTDFRDFYSAAYMYCKNGEGLLKKLEPWEDVSSAELQVYEVKVHSFWEQLKDFSLRVEDAKGKIDKTVKLYEFFDKAYEWALEGMRHLACITMEDCSMPEKCGTVIKCLDGYWRQHPDIPEARFTEMKELASELKNDRGLKQWKFAWSKCQETKQMFEKKLEAALKTRRSLPLDRGATSDVGSIKSCSSASPASRRLSEGSDQRLQHERSHSISYSCSRKSTSSGWTRDRLATHSPGSYYGAGSNGLEDSIAEYVFNRTPTPGRHGFDHRVPGQAGAASDSHTLTRSTSSEEPGRDTLAAGLQGRASSCSYSLGSGSQQGKRLLRKTQSFDVAPSEGLRYGTCHRTLSEPARHGNTGVFIKGLEVSSMEIVDRTCSSRQQVTHGWSPSQADEQRSSTPIPEARAKGSKLRHIVDEMVTTEQEFVRSLHYIIDNYFPEMERPDLPQDLRGKRSVIFGNLEKLFDFHSQYFLKELESCCNHPLRVSHCFLRHQDQFGMYALYSKNKPKSDALLASHGNAFFRYKQLQLGDKMDLASYLLKPIQRMSKYALLLKDLIKECSEAQEQELNYLRAAAEMVKFQLRHGNDLLAMDAIRDCDVNLKEQGQLVRQGEFTVCYGRKKCQRHVFLFEDLVLFSKPKRVVGGLDVYIYKHSFKTADVGLTENSGDSGLRFEIWFRRRKSKNQTHILQASTPEVKHAWTADVAKILWQQATRNKEVRMQEMVSMGVGNKPYLDIKPSDAAINDRAIDYIMKGRGARTRASIAVSLFDHSNPFKRTQTPISTSSAPTACNTPSSSLLGPLNLHMYTSQSLLPGVMPAYRPFCIGTCIEEDELEHDTSSQPSMNGGGEDLPCGGRRKKVERRYSPPGAGFEPPSSEREGCGINPLHHQLSQEICVSH</sequence>
<dbReference type="Gene3D" id="1.20.58.60">
    <property type="match status" value="1"/>
</dbReference>
<dbReference type="PANTHER" id="PTHR45845:SF4">
    <property type="entry name" value="PLECKSTRIN HOMOLOGY DOMAIN CONTAINING, FAMILY G (WITH RHOGEF DOMAIN) MEMBER 4"/>
    <property type="match status" value="1"/>
</dbReference>
<evidence type="ECO:0000259" key="11">
    <source>
        <dbReference type="PROSITE" id="PS50003"/>
    </source>
</evidence>
<feature type="transmembrane region" description="Helical" evidence="9">
    <location>
        <begin position="403"/>
        <end position="423"/>
    </location>
</feature>
<feature type="domain" description="PH" evidence="11">
    <location>
        <begin position="2753"/>
        <end position="2861"/>
    </location>
</feature>
<comment type="caution">
    <text evidence="13">The sequence shown here is derived from an EMBL/GenBank/DDBJ whole genome shotgun (WGS) entry which is preliminary data.</text>
</comment>
<accession>A0A444UEE9</accession>
<feature type="transmembrane region" description="Helical" evidence="9">
    <location>
        <begin position="114"/>
        <end position="132"/>
    </location>
</feature>
<dbReference type="PROSITE" id="PS50010">
    <property type="entry name" value="DH_2"/>
    <property type="match status" value="1"/>
</dbReference>
<feature type="signal peptide" evidence="10">
    <location>
        <begin position="1"/>
        <end position="22"/>
    </location>
</feature>
<dbReference type="InterPro" id="IPR055251">
    <property type="entry name" value="SOS1_NGEF_PH"/>
</dbReference>
<comment type="subcellular location">
    <subcellularLocation>
        <location evidence="1">Cell membrane</location>
        <topology evidence="1">Multi-pass membrane protein</topology>
    </subcellularLocation>
</comment>
<keyword evidence="7" id="KW-0406">Ion transport</keyword>